<name>A0ABS1B709_9MICO</name>
<reference evidence="2 3" key="1">
    <citation type="submission" date="2020-12" db="EMBL/GenBank/DDBJ databases">
        <title>Brachybacterium sp. MASK1Z-5, whole genome shotgun sequence.</title>
        <authorList>
            <person name="Tuo L."/>
        </authorList>
    </citation>
    <scope>NUCLEOTIDE SEQUENCE [LARGE SCALE GENOMIC DNA]</scope>
    <source>
        <strain evidence="2 3">MASK1Z-5</strain>
    </source>
</reference>
<keyword evidence="1" id="KW-1133">Transmembrane helix</keyword>
<organism evidence="2 3">
    <name type="scientific">Brachybacterium halotolerans</name>
    <dbReference type="NCBI Taxonomy" id="2795215"/>
    <lineage>
        <taxon>Bacteria</taxon>
        <taxon>Bacillati</taxon>
        <taxon>Actinomycetota</taxon>
        <taxon>Actinomycetes</taxon>
        <taxon>Micrococcales</taxon>
        <taxon>Dermabacteraceae</taxon>
        <taxon>Brachybacterium</taxon>
    </lineage>
</organism>
<gene>
    <name evidence="2" type="ORF">I8D64_02685</name>
</gene>
<dbReference type="RefSeq" id="WP_200500933.1">
    <property type="nucleotide sequence ID" value="NZ_JAEDAJ010000001.1"/>
</dbReference>
<keyword evidence="1" id="KW-0472">Membrane</keyword>
<dbReference type="Proteomes" id="UP000612352">
    <property type="component" value="Unassembled WGS sequence"/>
</dbReference>
<evidence type="ECO:0000313" key="2">
    <source>
        <dbReference type="EMBL" id="MBK0330307.1"/>
    </source>
</evidence>
<feature type="transmembrane region" description="Helical" evidence="1">
    <location>
        <begin position="32"/>
        <end position="54"/>
    </location>
</feature>
<evidence type="ECO:0000313" key="3">
    <source>
        <dbReference type="Proteomes" id="UP000612352"/>
    </source>
</evidence>
<sequence>MFGTIFWGALLLVIAFIVGIRAVPAVSIDPTVLLIGAVVALGCLLVVAGVAAALRRPRR</sequence>
<accession>A0ABS1B709</accession>
<protein>
    <submittedName>
        <fullName evidence="2">Uncharacterized protein</fullName>
    </submittedName>
</protein>
<evidence type="ECO:0000256" key="1">
    <source>
        <dbReference type="SAM" id="Phobius"/>
    </source>
</evidence>
<proteinExistence type="predicted"/>
<dbReference type="EMBL" id="JAEDAJ010000001">
    <property type="protein sequence ID" value="MBK0330307.1"/>
    <property type="molecule type" value="Genomic_DNA"/>
</dbReference>
<keyword evidence="1" id="KW-0812">Transmembrane</keyword>
<keyword evidence="3" id="KW-1185">Reference proteome</keyword>
<comment type="caution">
    <text evidence="2">The sequence shown here is derived from an EMBL/GenBank/DDBJ whole genome shotgun (WGS) entry which is preliminary data.</text>
</comment>